<evidence type="ECO:0000256" key="12">
    <source>
        <dbReference type="SAM" id="MobiDB-lite"/>
    </source>
</evidence>
<comment type="similarity">
    <text evidence="2">Belongs to the SUA5 family.</text>
</comment>
<dbReference type="Pfam" id="PF01300">
    <property type="entry name" value="Sua5_yciO_yrdC"/>
    <property type="match status" value="1"/>
</dbReference>
<dbReference type="EC" id="2.7.7.87" evidence="3"/>
<evidence type="ECO:0000313" key="15">
    <source>
        <dbReference type="Proteomes" id="UP000285376"/>
    </source>
</evidence>
<keyword evidence="4" id="KW-0963">Cytoplasm</keyword>
<dbReference type="AlphaFoldDB" id="A0A417ZBY5"/>
<evidence type="ECO:0000256" key="4">
    <source>
        <dbReference type="ARBA" id="ARBA00022490"/>
    </source>
</evidence>
<comment type="caution">
    <text evidence="14">The sequence shown here is derived from an EMBL/GenBank/DDBJ whole genome shotgun (WGS) entry which is preliminary data.</text>
</comment>
<evidence type="ECO:0000256" key="11">
    <source>
        <dbReference type="ARBA" id="ARBA00048366"/>
    </source>
</evidence>
<feature type="domain" description="YrdC-like" evidence="13">
    <location>
        <begin position="14"/>
        <end position="199"/>
    </location>
</feature>
<dbReference type="PROSITE" id="PS51163">
    <property type="entry name" value="YRDC"/>
    <property type="match status" value="1"/>
</dbReference>
<evidence type="ECO:0000256" key="1">
    <source>
        <dbReference type="ARBA" id="ARBA00004496"/>
    </source>
</evidence>
<evidence type="ECO:0000259" key="13">
    <source>
        <dbReference type="PROSITE" id="PS51163"/>
    </source>
</evidence>
<dbReference type="PANTHER" id="PTHR17490:SF16">
    <property type="entry name" value="THREONYLCARBAMOYL-AMP SYNTHASE"/>
    <property type="match status" value="1"/>
</dbReference>
<dbReference type="EMBL" id="QWLM01000001">
    <property type="protein sequence ID" value="RHW48159.1"/>
    <property type="molecule type" value="Genomic_DNA"/>
</dbReference>
<evidence type="ECO:0000256" key="2">
    <source>
        <dbReference type="ARBA" id="ARBA00007663"/>
    </source>
</evidence>
<evidence type="ECO:0000313" key="14">
    <source>
        <dbReference type="EMBL" id="RHW48159.1"/>
    </source>
</evidence>
<accession>A0A417ZBY5</accession>
<organism evidence="14 15">
    <name type="scientific">Dermacoccus abyssi</name>
    <dbReference type="NCBI Taxonomy" id="322596"/>
    <lineage>
        <taxon>Bacteria</taxon>
        <taxon>Bacillati</taxon>
        <taxon>Actinomycetota</taxon>
        <taxon>Actinomycetes</taxon>
        <taxon>Micrococcales</taxon>
        <taxon>Dermacoccaceae</taxon>
        <taxon>Dermacoccus</taxon>
    </lineage>
</organism>
<keyword evidence="6" id="KW-0819">tRNA processing</keyword>
<proteinExistence type="inferred from homology"/>
<dbReference type="GO" id="GO:0006450">
    <property type="term" value="P:regulation of translational fidelity"/>
    <property type="evidence" value="ECO:0007669"/>
    <property type="project" value="TreeGrafter"/>
</dbReference>
<evidence type="ECO:0000256" key="10">
    <source>
        <dbReference type="ARBA" id="ARBA00029774"/>
    </source>
</evidence>
<evidence type="ECO:0000256" key="8">
    <source>
        <dbReference type="ARBA" id="ARBA00022741"/>
    </source>
</evidence>
<comment type="subcellular location">
    <subcellularLocation>
        <location evidence="1">Cytoplasm</location>
    </subcellularLocation>
</comment>
<dbReference type="Gene3D" id="3.90.870.10">
    <property type="entry name" value="DHBP synthase"/>
    <property type="match status" value="1"/>
</dbReference>
<evidence type="ECO:0000256" key="6">
    <source>
        <dbReference type="ARBA" id="ARBA00022694"/>
    </source>
</evidence>
<evidence type="ECO:0000256" key="3">
    <source>
        <dbReference type="ARBA" id="ARBA00012584"/>
    </source>
</evidence>
<dbReference type="GO" id="GO:0061710">
    <property type="term" value="F:L-threonylcarbamoyladenylate synthase"/>
    <property type="evidence" value="ECO:0007669"/>
    <property type="project" value="UniProtKB-EC"/>
</dbReference>
<dbReference type="SUPFAM" id="SSF55821">
    <property type="entry name" value="YrdC/RibB"/>
    <property type="match status" value="1"/>
</dbReference>
<comment type="catalytic activity">
    <reaction evidence="11">
        <text>L-threonine + hydrogencarbonate + ATP = L-threonylcarbamoyladenylate + diphosphate + H2O</text>
        <dbReference type="Rhea" id="RHEA:36407"/>
        <dbReference type="ChEBI" id="CHEBI:15377"/>
        <dbReference type="ChEBI" id="CHEBI:17544"/>
        <dbReference type="ChEBI" id="CHEBI:30616"/>
        <dbReference type="ChEBI" id="CHEBI:33019"/>
        <dbReference type="ChEBI" id="CHEBI:57926"/>
        <dbReference type="ChEBI" id="CHEBI:73682"/>
        <dbReference type="EC" id="2.7.7.87"/>
    </reaction>
</comment>
<evidence type="ECO:0000256" key="9">
    <source>
        <dbReference type="ARBA" id="ARBA00022840"/>
    </source>
</evidence>
<dbReference type="InterPro" id="IPR050156">
    <property type="entry name" value="TC-AMP_synthase_SUA5"/>
</dbReference>
<name>A0A417ZBY5_9MICO</name>
<keyword evidence="7" id="KW-0548">Nucleotidyltransferase</keyword>
<dbReference type="InterPro" id="IPR006070">
    <property type="entry name" value="Sua5-like_dom"/>
</dbReference>
<dbReference type="RefSeq" id="WP_118912317.1">
    <property type="nucleotide sequence ID" value="NZ_CBCRVH010000001.1"/>
</dbReference>
<dbReference type="GO" id="GO:0000049">
    <property type="term" value="F:tRNA binding"/>
    <property type="evidence" value="ECO:0007669"/>
    <property type="project" value="TreeGrafter"/>
</dbReference>
<dbReference type="GO" id="GO:0005737">
    <property type="term" value="C:cytoplasm"/>
    <property type="evidence" value="ECO:0007669"/>
    <property type="project" value="UniProtKB-SubCell"/>
</dbReference>
<dbReference type="GO" id="GO:0005524">
    <property type="term" value="F:ATP binding"/>
    <property type="evidence" value="ECO:0007669"/>
    <property type="project" value="UniProtKB-KW"/>
</dbReference>
<dbReference type="GO" id="GO:0003725">
    <property type="term" value="F:double-stranded RNA binding"/>
    <property type="evidence" value="ECO:0007669"/>
    <property type="project" value="InterPro"/>
</dbReference>
<gene>
    <name evidence="14" type="ORF">D1832_00150</name>
</gene>
<dbReference type="NCBIfam" id="TIGR00057">
    <property type="entry name" value="L-threonylcarbamoyladenylate synthase"/>
    <property type="match status" value="1"/>
</dbReference>
<feature type="region of interest" description="Disordered" evidence="12">
    <location>
        <begin position="215"/>
        <end position="329"/>
    </location>
</feature>
<keyword evidence="9" id="KW-0067">ATP-binding</keyword>
<reference evidence="14 15" key="1">
    <citation type="submission" date="2018-08" db="EMBL/GenBank/DDBJ databases">
        <title>Whole genome sequence analysis of Dermacoccus abyssi bacteria isolated from Deep Mariana trench Micromonospora spp reveals genes involved in the environmental adaptation and production of secondary metabolites.</title>
        <authorList>
            <person name="Abdel-Mageed W.M."/>
            <person name="Lehri B."/>
            <person name="Nouioui I."/>
            <person name="Goodfellow I."/>
            <person name="Jaspars M."/>
            <person name="Karlyshev A."/>
        </authorList>
    </citation>
    <scope>NUCLEOTIDE SEQUENCE [LARGE SCALE GENOMIC DNA]</scope>
    <source>
        <strain evidence="14 15">MT1.1</strain>
    </source>
</reference>
<dbReference type="PANTHER" id="PTHR17490">
    <property type="entry name" value="SUA5"/>
    <property type="match status" value="1"/>
</dbReference>
<protein>
    <recommendedName>
        <fullName evidence="10">L-threonylcarbamoyladenylate synthase</fullName>
        <ecNumber evidence="3">2.7.7.87</ecNumber>
    </recommendedName>
    <alternativeName>
        <fullName evidence="10">L-threonylcarbamoyladenylate synthase</fullName>
    </alternativeName>
</protein>
<evidence type="ECO:0000256" key="7">
    <source>
        <dbReference type="ARBA" id="ARBA00022695"/>
    </source>
</evidence>
<dbReference type="Proteomes" id="UP000285376">
    <property type="component" value="Unassembled WGS sequence"/>
</dbReference>
<evidence type="ECO:0000256" key="5">
    <source>
        <dbReference type="ARBA" id="ARBA00022679"/>
    </source>
</evidence>
<dbReference type="InterPro" id="IPR017945">
    <property type="entry name" value="DHBP_synth_RibB-like_a/b_dom"/>
</dbReference>
<sequence length="329" mass="33885">MSPVFDVSTSGDRAAAIEAATVAIGEGKLVVLPTDTVYGVGADPFNPDGVAGLLAAKGRGREKPPAVLVPSAETVDGLAMNAPSYARRLMERFWPGGLTLIFRAQSSLMWDLGDTNGTVGLRVPDDEIALELLRSSGPMAVSSANRTGEETARTVTEAGFAFGPSVEVYLDGGERSGALASTIIDCTKADPVLLRRGGITPEQLREVLGPIDLLDSTGAPVSETPRAGEEAAAEADASTSDESDATHAAQSPTHSRDESAADESAAAPATRVERRTRAVPVTLGAGADVDRSSDATQAMPAGGVGAEPPFEREPVRSAELPGRPGRPTD</sequence>
<keyword evidence="5" id="KW-0808">Transferase</keyword>
<keyword evidence="8" id="KW-0547">Nucleotide-binding</keyword>
<dbReference type="GO" id="GO:0008033">
    <property type="term" value="P:tRNA processing"/>
    <property type="evidence" value="ECO:0007669"/>
    <property type="project" value="UniProtKB-KW"/>
</dbReference>